<evidence type="ECO:0000256" key="6">
    <source>
        <dbReference type="SAM" id="SignalP"/>
    </source>
</evidence>
<dbReference type="Gene3D" id="3.40.190.10">
    <property type="entry name" value="Periplasmic binding protein-like II"/>
    <property type="match status" value="2"/>
</dbReference>
<keyword evidence="3" id="KW-0472">Membrane</keyword>
<keyword evidence="5" id="KW-0449">Lipoprotein</keyword>
<gene>
    <name evidence="7" type="ORF">I8J29_04285</name>
</gene>
<dbReference type="RefSeq" id="WP_208846434.1">
    <property type="nucleotide sequence ID" value="NZ_JAGGDJ010000002.1"/>
</dbReference>
<keyword evidence="4" id="KW-0564">Palmitate</keyword>
<dbReference type="EMBL" id="JAGGDJ010000002">
    <property type="protein sequence ID" value="MBO7743400.1"/>
    <property type="molecule type" value="Genomic_DNA"/>
</dbReference>
<keyword evidence="1" id="KW-1003">Cell membrane</keyword>
<evidence type="ECO:0000256" key="4">
    <source>
        <dbReference type="ARBA" id="ARBA00023139"/>
    </source>
</evidence>
<protein>
    <submittedName>
        <fullName evidence="7">Extracellular solute-binding protein</fullName>
    </submittedName>
</protein>
<dbReference type="InterPro" id="IPR006059">
    <property type="entry name" value="SBP"/>
</dbReference>
<dbReference type="InterPro" id="IPR050490">
    <property type="entry name" value="Bact_solute-bd_prot1"/>
</dbReference>
<keyword evidence="2 6" id="KW-0732">Signal</keyword>
<evidence type="ECO:0000313" key="8">
    <source>
        <dbReference type="Proteomes" id="UP000670947"/>
    </source>
</evidence>
<keyword evidence="8" id="KW-1185">Reference proteome</keyword>
<name>A0ABS3W510_9BACL</name>
<reference evidence="7 8" key="1">
    <citation type="submission" date="2021-03" db="EMBL/GenBank/DDBJ databases">
        <title>Paenibacillus artemisicola MWE-103 whole genome sequence.</title>
        <authorList>
            <person name="Ham Y.J."/>
        </authorList>
    </citation>
    <scope>NUCLEOTIDE SEQUENCE [LARGE SCALE GENOMIC DNA]</scope>
    <source>
        <strain evidence="7 8">MWE-103</strain>
    </source>
</reference>
<dbReference type="PANTHER" id="PTHR43649:SF33">
    <property type="entry name" value="POLYGALACTURONAN_RHAMNOGALACTURONAN-BINDING PROTEIN YTCQ"/>
    <property type="match status" value="1"/>
</dbReference>
<dbReference type="Pfam" id="PF01547">
    <property type="entry name" value="SBP_bac_1"/>
    <property type="match status" value="1"/>
</dbReference>
<dbReference type="Proteomes" id="UP000670947">
    <property type="component" value="Unassembled WGS sequence"/>
</dbReference>
<feature type="signal peptide" evidence="6">
    <location>
        <begin position="1"/>
        <end position="21"/>
    </location>
</feature>
<dbReference type="PANTHER" id="PTHR43649">
    <property type="entry name" value="ARABINOSE-BINDING PROTEIN-RELATED"/>
    <property type="match status" value="1"/>
</dbReference>
<evidence type="ECO:0000256" key="5">
    <source>
        <dbReference type="ARBA" id="ARBA00023288"/>
    </source>
</evidence>
<organism evidence="7 8">
    <name type="scientific">Paenibacillus artemisiicola</name>
    <dbReference type="NCBI Taxonomy" id="1172618"/>
    <lineage>
        <taxon>Bacteria</taxon>
        <taxon>Bacillati</taxon>
        <taxon>Bacillota</taxon>
        <taxon>Bacilli</taxon>
        <taxon>Bacillales</taxon>
        <taxon>Paenibacillaceae</taxon>
        <taxon>Paenibacillus</taxon>
    </lineage>
</organism>
<dbReference type="PROSITE" id="PS51257">
    <property type="entry name" value="PROKAR_LIPOPROTEIN"/>
    <property type="match status" value="1"/>
</dbReference>
<sequence>MKSKAAKLGVVSTICASVILAAGCSDGNNGNKGNNAANQTDPSSANKASTSGGTLSFTVALSANGVDNTKSPIQQEWLKLMEQKMGKKIDIKWDYIPSSDYDQKVKLMIASDNLPDFFATPLFYDTSEMVKNGQILDLTQYKDDMPNYLNYLSQVKNGAAQVTNADGKMYYFKETSLPRFPKDTGMLIQNVSSYRYDLFQQDKIRIPSTLDELYDAAKKLKELYPDKYPINTRWNDLRSLFNANHVVDDIYWDGSQYTYGVFQPGFKEALEFAHKLYDEKLLDPEYLTDTDDTLKQKALNGDNFIWLAQWFTDPGNYTRTAADGKIFAVSLYPDNPKYGKSWQNVANGNTPDLGWATFCINADVKNPEDLIKFIDLQYDPEVIRLITWGQEGQSYTLDKDGNPTFTDEFKNADDPWVVGDKYGIRASKHYSPGLQIAADSKAFVDFAAMDYTYFNGKYEESPIEKSPYLRSLPMPNNDYVPSSYTAPTLQFTQAESQQISEVMTPIKTYILEQESKFVAGKASFADWDKFIAKVKGMGDLDKVLRIYNDAAKRVVSK</sequence>
<evidence type="ECO:0000256" key="3">
    <source>
        <dbReference type="ARBA" id="ARBA00023136"/>
    </source>
</evidence>
<proteinExistence type="predicted"/>
<comment type="caution">
    <text evidence="7">The sequence shown here is derived from an EMBL/GenBank/DDBJ whole genome shotgun (WGS) entry which is preliminary data.</text>
</comment>
<evidence type="ECO:0000256" key="2">
    <source>
        <dbReference type="ARBA" id="ARBA00022729"/>
    </source>
</evidence>
<feature type="chain" id="PRO_5046110548" evidence="6">
    <location>
        <begin position="22"/>
        <end position="557"/>
    </location>
</feature>
<dbReference type="SUPFAM" id="SSF53850">
    <property type="entry name" value="Periplasmic binding protein-like II"/>
    <property type="match status" value="1"/>
</dbReference>
<evidence type="ECO:0000256" key="1">
    <source>
        <dbReference type="ARBA" id="ARBA00022475"/>
    </source>
</evidence>
<evidence type="ECO:0000313" key="7">
    <source>
        <dbReference type="EMBL" id="MBO7743400.1"/>
    </source>
</evidence>
<accession>A0ABS3W510</accession>